<sequence length="213" mass="24260">MNNKPLTKRQIAVLSIMAGKAYKRIQSQGCPLPSLRDWRHDEVWAATGITESLTKATQEHYVPIYNRLASYLGCAPVKDRTWSEMDKAIHNLRDAMQRYEITPDYLAEIVRDQLHLPCTGRDVYQALRNWAAVEHVRHLMYTVINRGRAETRKMVAETGQETYEPHADPCTMPPGKLADHVGAVRIVPTPGPHNPTARGFHSNIWMPDQEVQP</sequence>
<name>A0AAP8NJ88_9BACT</name>
<accession>A0AAP8NJ88</accession>
<evidence type="ECO:0000313" key="2">
    <source>
        <dbReference type="Proteomes" id="UP000235914"/>
    </source>
</evidence>
<evidence type="ECO:0000313" key="1">
    <source>
        <dbReference type="EMBL" id="PNC53393.1"/>
    </source>
</evidence>
<dbReference type="EMBL" id="PJKN01000008">
    <property type="protein sequence ID" value="PNC53393.1"/>
    <property type="molecule type" value="Genomic_DNA"/>
</dbReference>
<dbReference type="RefSeq" id="WP_102736196.1">
    <property type="nucleotide sequence ID" value="NZ_PJKN01000008.1"/>
</dbReference>
<comment type="caution">
    <text evidence="1">The sequence shown here is derived from an EMBL/GenBank/DDBJ whole genome shotgun (WGS) entry which is preliminary data.</text>
</comment>
<organism evidence="1 2">
    <name type="scientific">Akkermansia muciniphila</name>
    <dbReference type="NCBI Taxonomy" id="239935"/>
    <lineage>
        <taxon>Bacteria</taxon>
        <taxon>Pseudomonadati</taxon>
        <taxon>Verrucomicrobiota</taxon>
        <taxon>Verrucomicrobiia</taxon>
        <taxon>Verrucomicrobiales</taxon>
        <taxon>Akkermansiaceae</taxon>
        <taxon>Akkermansia</taxon>
    </lineage>
</organism>
<gene>
    <name evidence="1" type="ORF">CXU09_11920</name>
</gene>
<dbReference type="Proteomes" id="UP000235914">
    <property type="component" value="Unassembled WGS sequence"/>
</dbReference>
<protein>
    <submittedName>
        <fullName evidence="1">Uncharacterized protein</fullName>
    </submittedName>
</protein>
<proteinExistence type="predicted"/>
<reference evidence="1 2" key="1">
    <citation type="journal article" date="2017" name="BMC Genomics">
        <title>Genome sequencing of 39 Akkermansia muciniphila isolates reveals its population structure, genomic and functional diverisity, and global distribution in mammalian gut microbiotas.</title>
        <authorList>
            <person name="Guo X."/>
            <person name="Li S."/>
            <person name="Zhang J."/>
            <person name="Wu F."/>
            <person name="Li X."/>
            <person name="Wu D."/>
            <person name="Zhang M."/>
            <person name="Ou Z."/>
            <person name="Jie Z."/>
            <person name="Yan Q."/>
            <person name="Li P."/>
            <person name="Yi J."/>
            <person name="Peng Y."/>
        </authorList>
    </citation>
    <scope>NUCLEOTIDE SEQUENCE [LARGE SCALE GENOMIC DNA]</scope>
    <source>
        <strain evidence="1 2">GP43</strain>
    </source>
</reference>
<dbReference type="AlphaFoldDB" id="A0AAP8NJ88"/>